<dbReference type="RefSeq" id="WP_093147882.1">
    <property type="nucleotide sequence ID" value="NZ_FNBW01000001.1"/>
</dbReference>
<sequence length="75" mass="7994">MTGNTPDVEALRCLLLDMVTPDEKTTTVGEARHVLPLADRLAAILAPHLSPADKLEVSRRMAALQATAREGTICG</sequence>
<reference evidence="1 2" key="1">
    <citation type="submission" date="2016-10" db="EMBL/GenBank/DDBJ databases">
        <authorList>
            <person name="Varghese N."/>
            <person name="Submissions S."/>
        </authorList>
    </citation>
    <scope>NUCLEOTIDE SEQUENCE [LARGE SCALE GENOMIC DNA]</scope>
    <source>
        <strain evidence="1 2">DSM 18839</strain>
    </source>
</reference>
<accession>A0A8G2BED2</accession>
<evidence type="ECO:0000313" key="2">
    <source>
        <dbReference type="Proteomes" id="UP000198615"/>
    </source>
</evidence>
<dbReference type="AlphaFoldDB" id="A0A8G2BED2"/>
<protein>
    <submittedName>
        <fullName evidence="1">Uncharacterized protein</fullName>
    </submittedName>
</protein>
<proteinExistence type="predicted"/>
<keyword evidence="2" id="KW-1185">Reference proteome</keyword>
<gene>
    <name evidence="1" type="ORF">SAMN05660686_00502</name>
</gene>
<name>A0A8G2BED2_9PROT</name>
<comment type="caution">
    <text evidence="1">The sequence shown here is derived from an EMBL/GenBank/DDBJ whole genome shotgun (WGS) entry which is preliminary data.</text>
</comment>
<organism evidence="1 2">
    <name type="scientific">Thalassobaculum litoreum DSM 18839</name>
    <dbReference type="NCBI Taxonomy" id="1123362"/>
    <lineage>
        <taxon>Bacteria</taxon>
        <taxon>Pseudomonadati</taxon>
        <taxon>Pseudomonadota</taxon>
        <taxon>Alphaproteobacteria</taxon>
        <taxon>Rhodospirillales</taxon>
        <taxon>Thalassobaculaceae</taxon>
        <taxon>Thalassobaculum</taxon>
    </lineage>
</organism>
<dbReference type="Proteomes" id="UP000198615">
    <property type="component" value="Unassembled WGS sequence"/>
</dbReference>
<evidence type="ECO:0000313" key="1">
    <source>
        <dbReference type="EMBL" id="SDF15877.1"/>
    </source>
</evidence>
<dbReference type="EMBL" id="FNBW01000001">
    <property type="protein sequence ID" value="SDF15877.1"/>
    <property type="molecule type" value="Genomic_DNA"/>
</dbReference>